<reference evidence="1 2" key="1">
    <citation type="submission" date="2016-10" db="EMBL/GenBank/DDBJ databases">
        <authorList>
            <person name="de Groot N.N."/>
        </authorList>
    </citation>
    <scope>NUCLEOTIDE SEQUENCE [LARGE SCALE GENOMIC DNA]</scope>
    <source>
        <strain evidence="1 2">DSM 3857</strain>
    </source>
</reference>
<dbReference type="EMBL" id="FOCE01000026">
    <property type="protein sequence ID" value="SEO34610.1"/>
    <property type="molecule type" value="Genomic_DNA"/>
</dbReference>
<sequence length="77" mass="8831">MPHLHEPRFDDTGALFILNRVIPEGGRQITVCASTDLTAVLAAWEAVQDRYFRDQLTLQQGARIMRCRDPIEACRIY</sequence>
<gene>
    <name evidence="1" type="ORF">SAMN04488103_1265</name>
</gene>
<dbReference type="AlphaFoldDB" id="A0A1H8NY65"/>
<dbReference type="STRING" id="933059.SAMN04488103_1265"/>
<accession>A0A1H8NY65</accession>
<protein>
    <submittedName>
        <fullName evidence="1">Uncharacterized protein</fullName>
    </submittedName>
</protein>
<name>A0A1H8NY65_9RHOB</name>
<dbReference type="RefSeq" id="WP_091303849.1">
    <property type="nucleotide sequence ID" value="NZ_FOCE01000026.1"/>
</dbReference>
<keyword evidence="2" id="KW-1185">Reference proteome</keyword>
<organism evidence="1 2">
    <name type="scientific">Gemmobacter aquatilis</name>
    <dbReference type="NCBI Taxonomy" id="933059"/>
    <lineage>
        <taxon>Bacteria</taxon>
        <taxon>Pseudomonadati</taxon>
        <taxon>Pseudomonadota</taxon>
        <taxon>Alphaproteobacteria</taxon>
        <taxon>Rhodobacterales</taxon>
        <taxon>Paracoccaceae</taxon>
        <taxon>Gemmobacter</taxon>
    </lineage>
</organism>
<dbReference type="Proteomes" id="UP000198761">
    <property type="component" value="Unassembled WGS sequence"/>
</dbReference>
<evidence type="ECO:0000313" key="2">
    <source>
        <dbReference type="Proteomes" id="UP000198761"/>
    </source>
</evidence>
<evidence type="ECO:0000313" key="1">
    <source>
        <dbReference type="EMBL" id="SEO34610.1"/>
    </source>
</evidence>
<proteinExistence type="predicted"/>